<dbReference type="InterPro" id="IPR006963">
    <property type="entry name" value="Mopterin_OxRdtase_4Fe-4S_dom"/>
</dbReference>
<dbReference type="PANTHER" id="PTHR43598">
    <property type="entry name" value="TUNGSTEN-CONTAINING FORMYLMETHANOFURAN DEHYDROGENASE 2 SUBUNIT B"/>
    <property type="match status" value="1"/>
</dbReference>
<dbReference type="PROSITE" id="PS51669">
    <property type="entry name" value="4FE4S_MOW_BIS_MGD"/>
    <property type="match status" value="1"/>
</dbReference>
<comment type="cofactor">
    <cofactor evidence="1">
        <name>[4Fe-4S] cluster</name>
        <dbReference type="ChEBI" id="CHEBI:49883"/>
    </cofactor>
</comment>
<dbReference type="Gene3D" id="3.30.200.210">
    <property type="match status" value="1"/>
</dbReference>
<evidence type="ECO:0000256" key="8">
    <source>
        <dbReference type="ARBA" id="ARBA00023014"/>
    </source>
</evidence>
<evidence type="ECO:0000256" key="4">
    <source>
        <dbReference type="ARBA" id="ARBA00022485"/>
    </source>
</evidence>
<accession>A0A0K2SQ26</accession>
<evidence type="ECO:0000313" key="12">
    <source>
        <dbReference type="Proteomes" id="UP000065807"/>
    </source>
</evidence>
<dbReference type="GO" id="GO:0030313">
    <property type="term" value="C:cell envelope"/>
    <property type="evidence" value="ECO:0007669"/>
    <property type="project" value="UniProtKB-SubCell"/>
</dbReference>
<dbReference type="PATRIC" id="fig|1555112.3.peg.3447"/>
<sequence>MRRAGAEERTARSGEAFAGFGGLQTHPPAKRWERWRELDARAWPRKVEREYTLVPTVCFNCEAACGLLAYVDTENLEIRKLEGQPLHPASRGRNCAKGPATVSQVTNPDRILHPLRRVGARGKAGGSGWSGTRRWTTSRPGFGPPSKPAGRMR</sequence>
<dbReference type="SMART" id="SM00926">
    <property type="entry name" value="Molybdop_Fe4S4"/>
    <property type="match status" value="1"/>
</dbReference>
<gene>
    <name evidence="11" type="ORF">LIP_3411</name>
</gene>
<evidence type="ECO:0000256" key="6">
    <source>
        <dbReference type="ARBA" id="ARBA00023002"/>
    </source>
</evidence>
<keyword evidence="5" id="KW-0479">Metal-binding</keyword>
<evidence type="ECO:0000256" key="2">
    <source>
        <dbReference type="ARBA" id="ARBA00004196"/>
    </source>
</evidence>
<dbReference type="STRING" id="1555112.LIP_3411"/>
<dbReference type="GO" id="GO:0009055">
    <property type="term" value="F:electron transfer activity"/>
    <property type="evidence" value="ECO:0007669"/>
    <property type="project" value="TreeGrafter"/>
</dbReference>
<feature type="region of interest" description="Disordered" evidence="9">
    <location>
        <begin position="1"/>
        <end position="25"/>
    </location>
</feature>
<evidence type="ECO:0000259" key="10">
    <source>
        <dbReference type="PROSITE" id="PS51669"/>
    </source>
</evidence>
<dbReference type="AlphaFoldDB" id="A0A0K2SQ26"/>
<evidence type="ECO:0000256" key="5">
    <source>
        <dbReference type="ARBA" id="ARBA00022723"/>
    </source>
</evidence>
<feature type="region of interest" description="Disordered" evidence="9">
    <location>
        <begin position="120"/>
        <end position="153"/>
    </location>
</feature>
<comment type="subcellular location">
    <subcellularLocation>
        <location evidence="2">Cell envelope</location>
    </subcellularLocation>
</comment>
<dbReference type="GO" id="GO:0030151">
    <property type="term" value="F:molybdenum ion binding"/>
    <property type="evidence" value="ECO:0007669"/>
    <property type="project" value="TreeGrafter"/>
</dbReference>
<protein>
    <recommendedName>
        <fullName evidence="10">4Fe-4S Mo/W bis-MGD-type domain-containing protein</fullName>
    </recommendedName>
</protein>
<dbReference type="GO" id="GO:0009061">
    <property type="term" value="P:anaerobic respiration"/>
    <property type="evidence" value="ECO:0007669"/>
    <property type="project" value="TreeGrafter"/>
</dbReference>
<dbReference type="SUPFAM" id="SSF53706">
    <property type="entry name" value="Formate dehydrogenase/DMSO reductase, domains 1-3"/>
    <property type="match status" value="1"/>
</dbReference>
<dbReference type="GO" id="GO:0051539">
    <property type="term" value="F:4 iron, 4 sulfur cluster binding"/>
    <property type="evidence" value="ECO:0007669"/>
    <property type="project" value="UniProtKB-KW"/>
</dbReference>
<evidence type="ECO:0000256" key="9">
    <source>
        <dbReference type="SAM" id="MobiDB-lite"/>
    </source>
</evidence>
<comment type="similarity">
    <text evidence="3">Belongs to the prokaryotic molybdopterin-containing oxidoreductase family.</text>
</comment>
<dbReference type="Pfam" id="PF04879">
    <property type="entry name" value="Molybdop_Fe4S4"/>
    <property type="match status" value="1"/>
</dbReference>
<reference evidence="12" key="2">
    <citation type="journal article" date="2016" name="Int. J. Syst. Evol. Microbiol.">
        <title>Complete genome sequence and cell structure of Limnochorda pilosa, a Gram-negative spore-former within the phylum Firmicutes.</title>
        <authorList>
            <person name="Watanabe M."/>
            <person name="Kojima H."/>
            <person name="Fukui M."/>
        </authorList>
    </citation>
    <scope>NUCLEOTIDE SEQUENCE [LARGE SCALE GENOMIC DNA]</scope>
    <source>
        <strain evidence="12">HC45</strain>
    </source>
</reference>
<dbReference type="RefSeq" id="WP_068140700.1">
    <property type="nucleotide sequence ID" value="NZ_AP014924.1"/>
</dbReference>
<keyword evidence="12" id="KW-1185">Reference proteome</keyword>
<dbReference type="GO" id="GO:0016491">
    <property type="term" value="F:oxidoreductase activity"/>
    <property type="evidence" value="ECO:0007669"/>
    <property type="project" value="UniProtKB-KW"/>
</dbReference>
<dbReference type="PANTHER" id="PTHR43598:SF1">
    <property type="entry name" value="FORMATE DEHYDROGENASE-O MAJOR SUBUNIT"/>
    <property type="match status" value="1"/>
</dbReference>
<evidence type="ECO:0000256" key="1">
    <source>
        <dbReference type="ARBA" id="ARBA00001966"/>
    </source>
</evidence>
<dbReference type="KEGG" id="lpil:LIP_3411"/>
<keyword evidence="7" id="KW-0408">Iron</keyword>
<keyword evidence="4" id="KW-0004">4Fe-4S</keyword>
<evidence type="ECO:0000256" key="7">
    <source>
        <dbReference type="ARBA" id="ARBA00023004"/>
    </source>
</evidence>
<keyword evidence="6" id="KW-0560">Oxidoreductase</keyword>
<reference evidence="12" key="1">
    <citation type="submission" date="2015-07" db="EMBL/GenBank/DDBJ databases">
        <title>Complete genome sequence and phylogenetic analysis of Limnochorda pilosa.</title>
        <authorList>
            <person name="Watanabe M."/>
            <person name="Kojima H."/>
            <person name="Fukui M."/>
        </authorList>
    </citation>
    <scope>NUCLEOTIDE SEQUENCE [LARGE SCALE GENOMIC DNA]</scope>
    <source>
        <strain evidence="12">HC45</strain>
    </source>
</reference>
<evidence type="ECO:0000313" key="11">
    <source>
        <dbReference type="EMBL" id="BAS29223.1"/>
    </source>
</evidence>
<keyword evidence="8" id="KW-0411">Iron-sulfur</keyword>
<dbReference type="Proteomes" id="UP000065807">
    <property type="component" value="Chromosome"/>
</dbReference>
<proteinExistence type="inferred from homology"/>
<feature type="compositionally biased region" description="Basic and acidic residues" evidence="9">
    <location>
        <begin position="1"/>
        <end position="12"/>
    </location>
</feature>
<evidence type="ECO:0000256" key="3">
    <source>
        <dbReference type="ARBA" id="ARBA00010312"/>
    </source>
</evidence>
<organism evidence="11 12">
    <name type="scientific">Limnochorda pilosa</name>
    <dbReference type="NCBI Taxonomy" id="1555112"/>
    <lineage>
        <taxon>Bacteria</taxon>
        <taxon>Bacillati</taxon>
        <taxon>Bacillota</taxon>
        <taxon>Limnochordia</taxon>
        <taxon>Limnochordales</taxon>
        <taxon>Limnochordaceae</taxon>
        <taxon>Limnochorda</taxon>
    </lineage>
</organism>
<name>A0A0K2SQ26_LIMPI</name>
<feature type="domain" description="4Fe-4S Mo/W bis-MGD-type" evidence="10">
    <location>
        <begin position="51"/>
        <end position="109"/>
    </location>
</feature>
<dbReference type="EMBL" id="AP014924">
    <property type="protein sequence ID" value="BAS29223.1"/>
    <property type="molecule type" value="Genomic_DNA"/>
</dbReference>